<keyword evidence="2" id="KW-1185">Reference proteome</keyword>
<dbReference type="Proteomes" id="UP001634007">
    <property type="component" value="Unassembled WGS sequence"/>
</dbReference>
<evidence type="ECO:0000313" key="1">
    <source>
        <dbReference type="EMBL" id="KAL3715393.1"/>
    </source>
</evidence>
<dbReference type="Gene3D" id="3.30.70.100">
    <property type="match status" value="1"/>
</dbReference>
<name>A0ABD3IL73_EUCGL</name>
<organism evidence="1 2">
    <name type="scientific">Eucalyptus globulus</name>
    <name type="common">Tasmanian blue gum</name>
    <dbReference type="NCBI Taxonomy" id="34317"/>
    <lineage>
        <taxon>Eukaryota</taxon>
        <taxon>Viridiplantae</taxon>
        <taxon>Streptophyta</taxon>
        <taxon>Embryophyta</taxon>
        <taxon>Tracheophyta</taxon>
        <taxon>Spermatophyta</taxon>
        <taxon>Magnoliopsida</taxon>
        <taxon>eudicotyledons</taxon>
        <taxon>Gunneridae</taxon>
        <taxon>Pentapetalae</taxon>
        <taxon>rosids</taxon>
        <taxon>malvids</taxon>
        <taxon>Myrtales</taxon>
        <taxon>Myrtaceae</taxon>
        <taxon>Myrtoideae</taxon>
        <taxon>Eucalypteae</taxon>
        <taxon>Eucalyptus</taxon>
    </lineage>
</organism>
<dbReference type="AlphaFoldDB" id="A0ABD3IL73"/>
<protein>
    <recommendedName>
        <fullName evidence="3">HMA domain-containing protein</fullName>
    </recommendedName>
</protein>
<evidence type="ECO:0000313" key="2">
    <source>
        <dbReference type="Proteomes" id="UP001634007"/>
    </source>
</evidence>
<reference evidence="1 2" key="1">
    <citation type="submission" date="2024-11" db="EMBL/GenBank/DDBJ databases">
        <title>Chromosome-level genome assembly of Eucalyptus globulus Labill. provides insights into its genome evolution.</title>
        <authorList>
            <person name="Li X."/>
        </authorList>
    </citation>
    <scope>NUCLEOTIDE SEQUENCE [LARGE SCALE GENOMIC DNA]</scope>
    <source>
        <strain evidence="1">CL2024</strain>
        <tissue evidence="1">Fresh tender leaves</tissue>
    </source>
</reference>
<proteinExistence type="predicted"/>
<evidence type="ECO:0008006" key="3">
    <source>
        <dbReference type="Google" id="ProtNLM"/>
    </source>
</evidence>
<dbReference type="PANTHER" id="PTHR46371">
    <property type="entry name" value="OS04G0464100 PROTEIN"/>
    <property type="match status" value="1"/>
</dbReference>
<sequence length="131" mass="14696">MKIKFRMRNWIIIQKLVIKVSMNNHTSGFHCFGPQSPHSKALKLVGGFRDRIEVTGDVDAINLTNLLRKKVGYAEIVTVSKAGKKDKKESESKDKVAQRIMSSYVGGVPHCQIAYLVDPCPRYSEPSCSIM</sequence>
<dbReference type="EMBL" id="JBJKBG010000011">
    <property type="protein sequence ID" value="KAL3715393.1"/>
    <property type="molecule type" value="Genomic_DNA"/>
</dbReference>
<accession>A0ABD3IL73</accession>
<comment type="caution">
    <text evidence="1">The sequence shown here is derived from an EMBL/GenBank/DDBJ whole genome shotgun (WGS) entry which is preliminary data.</text>
</comment>
<dbReference type="InterPro" id="IPR044296">
    <property type="entry name" value="HIPP46"/>
</dbReference>
<gene>
    <name evidence="1" type="ORF">ACJRO7_007168</name>
</gene>